<accession>A0A381UNT4</accession>
<evidence type="ECO:0000259" key="1">
    <source>
        <dbReference type="Pfam" id="PF01882"/>
    </source>
</evidence>
<dbReference type="PANTHER" id="PTHR33608">
    <property type="entry name" value="BLL2464 PROTEIN"/>
    <property type="match status" value="1"/>
</dbReference>
<dbReference type="PANTHER" id="PTHR33608:SF7">
    <property type="entry name" value="DUF58 DOMAIN-CONTAINING PROTEIN"/>
    <property type="match status" value="1"/>
</dbReference>
<feature type="non-terminal residue" evidence="2">
    <location>
        <position position="1"/>
    </location>
</feature>
<dbReference type="InterPro" id="IPR036465">
    <property type="entry name" value="vWFA_dom_sf"/>
</dbReference>
<gene>
    <name evidence="2" type="ORF">METZ01_LOCUS82670</name>
</gene>
<dbReference type="InterPro" id="IPR002881">
    <property type="entry name" value="DUF58"/>
</dbReference>
<dbReference type="EMBL" id="UINC01006817">
    <property type="protein sequence ID" value="SVA29816.1"/>
    <property type="molecule type" value="Genomic_DNA"/>
</dbReference>
<name>A0A381UNT4_9ZZZZ</name>
<proteinExistence type="predicted"/>
<protein>
    <recommendedName>
        <fullName evidence="1">DUF58 domain-containing protein</fullName>
    </recommendedName>
</protein>
<dbReference type="SUPFAM" id="SSF53300">
    <property type="entry name" value="vWA-like"/>
    <property type="match status" value="1"/>
</dbReference>
<evidence type="ECO:0000313" key="2">
    <source>
        <dbReference type="EMBL" id="SVA29816.1"/>
    </source>
</evidence>
<sequence>VKDEFHLLDPVFLEQACALRIVARRVAPAGRWAEHRSRDSGQGLEFRDYRPYSPGDEMRTIDWNIYRRLGRVVVRLFEEMEDLPVYLMPDLSYSMWKEGDPRAVVALKVAIGLAAIGLDQHDRVGIFPFGEELDTSVRPTSGRGRLPILAKALTRIAQASRGRKSGTDLAASAARFRGLGMREGMLVVISDFFDPKGTEEILSELKRSRHRPLLVAIARKEDRDPTLQGDVRVRDCESGIVQDVSVNDAVLKKYREAYDTHFDKLRAFVMQRQGGWLQIDADKDVMEQLATLFEEGRFVA</sequence>
<dbReference type="Pfam" id="PF01882">
    <property type="entry name" value="DUF58"/>
    <property type="match status" value="1"/>
</dbReference>
<dbReference type="AlphaFoldDB" id="A0A381UNT4"/>
<feature type="domain" description="DUF58" evidence="1">
    <location>
        <begin position="48"/>
        <end position="261"/>
    </location>
</feature>
<organism evidence="2">
    <name type="scientific">marine metagenome</name>
    <dbReference type="NCBI Taxonomy" id="408172"/>
    <lineage>
        <taxon>unclassified sequences</taxon>
        <taxon>metagenomes</taxon>
        <taxon>ecological metagenomes</taxon>
    </lineage>
</organism>
<reference evidence="2" key="1">
    <citation type="submission" date="2018-05" db="EMBL/GenBank/DDBJ databases">
        <authorList>
            <person name="Lanie J.A."/>
            <person name="Ng W.-L."/>
            <person name="Kazmierczak K.M."/>
            <person name="Andrzejewski T.M."/>
            <person name="Davidsen T.M."/>
            <person name="Wayne K.J."/>
            <person name="Tettelin H."/>
            <person name="Glass J.I."/>
            <person name="Rusch D."/>
            <person name="Podicherti R."/>
            <person name="Tsui H.-C.T."/>
            <person name="Winkler M.E."/>
        </authorList>
    </citation>
    <scope>NUCLEOTIDE SEQUENCE</scope>
</reference>
<dbReference type="Gene3D" id="3.40.50.410">
    <property type="entry name" value="von Willebrand factor, type A domain"/>
    <property type="match status" value="1"/>
</dbReference>